<feature type="domain" description="RCK C-terminal" evidence="8">
    <location>
        <begin position="351"/>
        <end position="433"/>
    </location>
</feature>
<reference evidence="9 10" key="1">
    <citation type="journal article" date="2015" name="Appl. Environ. Microbiol.">
        <title>The Geoglobus acetivorans genome: Fe(III) reduction, acetate utilization, autotrophic growth, and degradation of aromatic compounds in a hyperthermophilic archaeon.</title>
        <authorList>
            <person name="Mardanov A.V."/>
            <person name="Slododkina G.B."/>
            <person name="Slobodkin A.I."/>
            <person name="Beletsky A.V."/>
            <person name="Gavrilov S.N."/>
            <person name="Kublanov I.V."/>
            <person name="Bonch-Osmolovskaya E.A."/>
            <person name="Skryabin K.G."/>
            <person name="Ravin N.V."/>
        </authorList>
    </citation>
    <scope>NUCLEOTIDE SEQUENCE [LARGE SCALE GENOMIC DNA]</scope>
    <source>
        <strain evidence="9 10">SBH6</strain>
    </source>
</reference>
<gene>
    <name evidence="9" type="ORF">GACE_1781</name>
</gene>
<dbReference type="InterPro" id="IPR006037">
    <property type="entry name" value="RCK_C"/>
</dbReference>
<dbReference type="AlphaFoldDB" id="A0A0A7GFM0"/>
<dbReference type="InterPro" id="IPR050721">
    <property type="entry name" value="Trk_Ktr_HKT_K-transport"/>
</dbReference>
<dbReference type="NCBIfam" id="NF007039">
    <property type="entry name" value="PRK09496.3-2"/>
    <property type="match status" value="1"/>
</dbReference>
<evidence type="ECO:0000256" key="4">
    <source>
        <dbReference type="ARBA" id="ARBA00022958"/>
    </source>
</evidence>
<dbReference type="PROSITE" id="PS51202">
    <property type="entry name" value="RCK_C"/>
    <property type="match status" value="2"/>
</dbReference>
<dbReference type="InterPro" id="IPR006036">
    <property type="entry name" value="K_uptake_TrkA"/>
</dbReference>
<dbReference type="InterPro" id="IPR036291">
    <property type="entry name" value="NAD(P)-bd_dom_sf"/>
</dbReference>
<evidence type="ECO:0000313" key="10">
    <source>
        <dbReference type="Proteomes" id="UP000030624"/>
    </source>
</evidence>
<name>A0A0A7GFM0_GEOAI</name>
<feature type="domain" description="RCK C-terminal" evidence="8">
    <location>
        <begin position="135"/>
        <end position="217"/>
    </location>
</feature>
<dbReference type="EMBL" id="CP009552">
    <property type="protein sequence ID" value="AIY90809.1"/>
    <property type="molecule type" value="Genomic_DNA"/>
</dbReference>
<dbReference type="PROSITE" id="PS51201">
    <property type="entry name" value="RCK_N"/>
    <property type="match status" value="2"/>
</dbReference>
<dbReference type="GO" id="GO:0005886">
    <property type="term" value="C:plasma membrane"/>
    <property type="evidence" value="ECO:0007669"/>
    <property type="project" value="InterPro"/>
</dbReference>
<comment type="function">
    <text evidence="1">Part of a potassium transport system.</text>
</comment>
<dbReference type="eggNOG" id="arCOG01959">
    <property type="taxonomic scope" value="Archaea"/>
</dbReference>
<accession>A0A0A7GFM0</accession>
<feature type="domain" description="RCK N-terminal" evidence="7">
    <location>
        <begin position="1"/>
        <end position="118"/>
    </location>
</feature>
<dbReference type="PANTHER" id="PTHR43833">
    <property type="entry name" value="POTASSIUM CHANNEL PROTEIN 2-RELATED-RELATED"/>
    <property type="match status" value="1"/>
</dbReference>
<dbReference type="STRING" id="565033.GACE_1781"/>
<sequence>MRIVIAGAGEVGYNIAKELAEDYDVTVIESDLSKAQEVDKLNVEVVMGNAANVAVLKRASIESADLFLAVTGNDEINLLSALAAKKLGVKTVIVRVDKPEYADKPVIRNHPVGYDVLVCPNLVLASYLARLVTIPGSVEFAELEDAILVEMAVKENSLLAGKTIADAGFPKNVIVAAIHRKGKILLPRGNTEILPGDILAVFGKKEEIQVLRGVIGEPVVRNVFIVGAGEIGVYTAKILEKSNLNIKMIDLDESIAERAKKELKRTKVIVGNATDIDLLMEEEIDRADIAIVATESDEKNLLIALLAKSLGAKKAFVKVDKKEYIPLFEKVGVDAAVSPRRATYLEVMKLLRLMDIRAIGEVKEGVVVLEIESGIGGKKVSEIKLPESTIIVAIRRGGEIEIAKGDTEISKGDLVYIITTWENVEKVKKRLVA</sequence>
<evidence type="ECO:0000256" key="2">
    <source>
        <dbReference type="ARBA" id="ARBA00022448"/>
    </source>
</evidence>
<dbReference type="GeneID" id="24798358"/>
<dbReference type="Gene3D" id="3.30.70.1450">
    <property type="entry name" value="Regulator of K+ conductance, C-terminal domain"/>
    <property type="match status" value="2"/>
</dbReference>
<keyword evidence="2" id="KW-0813">Transport</keyword>
<dbReference type="KEGG" id="gac:GACE_1781"/>
<proteinExistence type="predicted"/>
<evidence type="ECO:0000313" key="9">
    <source>
        <dbReference type="EMBL" id="AIY90809.1"/>
    </source>
</evidence>
<dbReference type="Gene3D" id="3.40.50.720">
    <property type="entry name" value="NAD(P)-binding Rossmann-like Domain"/>
    <property type="match status" value="2"/>
</dbReference>
<dbReference type="PRINTS" id="PR00335">
    <property type="entry name" value="KUPTAKETRKA"/>
</dbReference>
<evidence type="ECO:0000256" key="1">
    <source>
        <dbReference type="ARBA" id="ARBA00003660"/>
    </source>
</evidence>
<organism evidence="9 10">
    <name type="scientific">Geoglobus acetivorans</name>
    <dbReference type="NCBI Taxonomy" id="565033"/>
    <lineage>
        <taxon>Archaea</taxon>
        <taxon>Methanobacteriati</taxon>
        <taxon>Methanobacteriota</taxon>
        <taxon>Archaeoglobi</taxon>
        <taxon>Archaeoglobales</taxon>
        <taxon>Archaeoglobaceae</taxon>
        <taxon>Geoglobus</taxon>
    </lineage>
</organism>
<dbReference type="PANTHER" id="PTHR43833:SF5">
    <property type="entry name" value="TRK SYSTEM POTASSIUM UPTAKE PROTEIN TRKA"/>
    <property type="match status" value="1"/>
</dbReference>
<evidence type="ECO:0000256" key="6">
    <source>
        <dbReference type="ARBA" id="ARBA00023065"/>
    </source>
</evidence>
<dbReference type="Pfam" id="PF02254">
    <property type="entry name" value="TrkA_N"/>
    <property type="match status" value="2"/>
</dbReference>
<feature type="domain" description="RCK N-terminal" evidence="7">
    <location>
        <begin position="220"/>
        <end position="337"/>
    </location>
</feature>
<evidence type="ECO:0000259" key="8">
    <source>
        <dbReference type="PROSITE" id="PS51202"/>
    </source>
</evidence>
<dbReference type="SUPFAM" id="SSF116726">
    <property type="entry name" value="TrkA C-terminal domain-like"/>
    <property type="match status" value="2"/>
</dbReference>
<dbReference type="HOGENOM" id="CLU_046525_0_0_2"/>
<dbReference type="InterPro" id="IPR036721">
    <property type="entry name" value="RCK_C_sf"/>
</dbReference>
<evidence type="ECO:0000256" key="5">
    <source>
        <dbReference type="ARBA" id="ARBA00023027"/>
    </source>
</evidence>
<dbReference type="RefSeq" id="WP_048092780.1">
    <property type="nucleotide sequence ID" value="NZ_CP009552.1"/>
</dbReference>
<protein>
    <submittedName>
        <fullName evidence="9">Trk system potassium uptake protein TrkA</fullName>
    </submittedName>
</protein>
<keyword evidence="4" id="KW-0630">Potassium</keyword>
<evidence type="ECO:0000256" key="3">
    <source>
        <dbReference type="ARBA" id="ARBA00022538"/>
    </source>
</evidence>
<keyword evidence="3" id="KW-0633">Potassium transport</keyword>
<dbReference type="InterPro" id="IPR003148">
    <property type="entry name" value="RCK_N"/>
</dbReference>
<dbReference type="SUPFAM" id="SSF51735">
    <property type="entry name" value="NAD(P)-binding Rossmann-fold domains"/>
    <property type="match status" value="2"/>
</dbReference>
<dbReference type="Proteomes" id="UP000030624">
    <property type="component" value="Chromosome"/>
</dbReference>
<keyword evidence="5" id="KW-0520">NAD</keyword>
<dbReference type="GO" id="GO:0015079">
    <property type="term" value="F:potassium ion transmembrane transporter activity"/>
    <property type="evidence" value="ECO:0007669"/>
    <property type="project" value="InterPro"/>
</dbReference>
<evidence type="ECO:0000259" key="7">
    <source>
        <dbReference type="PROSITE" id="PS51201"/>
    </source>
</evidence>
<dbReference type="Pfam" id="PF02080">
    <property type="entry name" value="TrkA_C"/>
    <property type="match status" value="2"/>
</dbReference>
<keyword evidence="6" id="KW-0406">Ion transport</keyword>